<evidence type="ECO:0000313" key="3">
    <source>
        <dbReference type="Proteomes" id="UP000030765"/>
    </source>
</evidence>
<keyword evidence="3" id="KW-1185">Reference proteome</keyword>
<dbReference type="EMBL" id="ATLV01019695">
    <property type="status" value="NOT_ANNOTATED_CDS"/>
    <property type="molecule type" value="Genomic_DNA"/>
</dbReference>
<name>A0A084W2T7_ANOSI</name>
<gene>
    <name evidence="1" type="ORF">ZHAS_00012411</name>
</gene>
<reference evidence="2" key="2">
    <citation type="submission" date="2020-05" db="UniProtKB">
        <authorList>
            <consortium name="EnsemblMetazoa"/>
        </authorList>
    </citation>
    <scope>IDENTIFICATION</scope>
</reference>
<dbReference type="AlphaFoldDB" id="A0A084W2T7"/>
<proteinExistence type="predicted"/>
<accession>A0A084W2T7</accession>
<reference evidence="1 3" key="1">
    <citation type="journal article" date="2014" name="BMC Genomics">
        <title>Genome sequence of Anopheles sinensis provides insight into genetics basis of mosquito competence for malaria parasites.</title>
        <authorList>
            <person name="Zhou D."/>
            <person name="Zhang D."/>
            <person name="Ding G."/>
            <person name="Shi L."/>
            <person name="Hou Q."/>
            <person name="Ye Y."/>
            <person name="Xu Y."/>
            <person name="Zhou H."/>
            <person name="Xiong C."/>
            <person name="Li S."/>
            <person name="Yu J."/>
            <person name="Hong S."/>
            <person name="Yu X."/>
            <person name="Zou P."/>
            <person name="Chen C."/>
            <person name="Chang X."/>
            <person name="Wang W."/>
            <person name="Lv Y."/>
            <person name="Sun Y."/>
            <person name="Ma L."/>
            <person name="Shen B."/>
            <person name="Zhu C."/>
        </authorList>
    </citation>
    <scope>NUCLEOTIDE SEQUENCE [LARGE SCALE GENOMIC DNA]</scope>
</reference>
<dbReference type="EMBL" id="KE525277">
    <property type="protein sequence ID" value="KFB44531.1"/>
    <property type="molecule type" value="Genomic_DNA"/>
</dbReference>
<dbReference type="EnsemblMetazoa" id="ASIC012411-RA">
    <property type="protein sequence ID" value="ASIC012411-PA"/>
    <property type="gene ID" value="ASIC012411"/>
</dbReference>
<sequence length="69" mass="7863">MRVAPVSTGRCRFRGRFGEAFRLNYTLNRQRSIDLIRSDGIELTIGEEDRFGVRFSSDPLPGGNPEYIV</sequence>
<dbReference type="VEuPathDB" id="VectorBase:ASIC012411"/>
<evidence type="ECO:0000313" key="2">
    <source>
        <dbReference type="EnsemblMetazoa" id="ASIC012411-PA"/>
    </source>
</evidence>
<protein>
    <submittedName>
        <fullName evidence="1 2">Polynucleotide phosphorylase/polyadenylase</fullName>
    </submittedName>
</protein>
<organism evidence="1">
    <name type="scientific">Anopheles sinensis</name>
    <name type="common">Mosquito</name>
    <dbReference type="NCBI Taxonomy" id="74873"/>
    <lineage>
        <taxon>Eukaryota</taxon>
        <taxon>Metazoa</taxon>
        <taxon>Ecdysozoa</taxon>
        <taxon>Arthropoda</taxon>
        <taxon>Hexapoda</taxon>
        <taxon>Insecta</taxon>
        <taxon>Pterygota</taxon>
        <taxon>Neoptera</taxon>
        <taxon>Endopterygota</taxon>
        <taxon>Diptera</taxon>
        <taxon>Nematocera</taxon>
        <taxon>Culicoidea</taxon>
        <taxon>Culicidae</taxon>
        <taxon>Anophelinae</taxon>
        <taxon>Anopheles</taxon>
    </lineage>
</organism>
<dbReference type="Proteomes" id="UP000030765">
    <property type="component" value="Unassembled WGS sequence"/>
</dbReference>
<evidence type="ECO:0000313" key="1">
    <source>
        <dbReference type="EMBL" id="KFB44531.1"/>
    </source>
</evidence>